<reference evidence="2" key="1">
    <citation type="journal article" date="2019" name="Int. J. Syst. Evol. Microbiol.">
        <title>The Global Catalogue of Microorganisms (GCM) 10K type strain sequencing project: providing services to taxonomists for standard genome sequencing and annotation.</title>
        <authorList>
            <consortium name="The Broad Institute Genomics Platform"/>
            <consortium name="The Broad Institute Genome Sequencing Center for Infectious Disease"/>
            <person name="Wu L."/>
            <person name="Ma J."/>
        </authorList>
    </citation>
    <scope>NUCLEOTIDE SEQUENCE [LARGE SCALE GENOMIC DNA]</scope>
    <source>
        <strain evidence="2">ICMP 6774ER</strain>
    </source>
</reference>
<protein>
    <submittedName>
        <fullName evidence="1">Uncharacterized protein</fullName>
    </submittedName>
</protein>
<accession>A0ABW4T204</accession>
<dbReference type="RefSeq" id="WP_379575494.1">
    <property type="nucleotide sequence ID" value="NZ_JBHUFV010000043.1"/>
</dbReference>
<comment type="caution">
    <text evidence="1">The sequence shown here is derived from an EMBL/GenBank/DDBJ whole genome shotgun (WGS) entry which is preliminary data.</text>
</comment>
<evidence type="ECO:0000313" key="2">
    <source>
        <dbReference type="Proteomes" id="UP001597368"/>
    </source>
</evidence>
<keyword evidence="2" id="KW-1185">Reference proteome</keyword>
<sequence length="58" mass="6698">MLSEFRSRMIAHELEERPLDLVLAALQEHGLLAADGKQRTDLYRSRTHAQKLSSRFFG</sequence>
<proteinExistence type="predicted"/>
<organism evidence="1 2">
    <name type="scientific">Nonomuraea mangrovi</name>
    <dbReference type="NCBI Taxonomy" id="2316207"/>
    <lineage>
        <taxon>Bacteria</taxon>
        <taxon>Bacillati</taxon>
        <taxon>Actinomycetota</taxon>
        <taxon>Actinomycetes</taxon>
        <taxon>Streptosporangiales</taxon>
        <taxon>Streptosporangiaceae</taxon>
        <taxon>Nonomuraea</taxon>
    </lineage>
</organism>
<gene>
    <name evidence="1" type="ORF">ACFSKW_28265</name>
</gene>
<dbReference type="EMBL" id="JBHUFV010000043">
    <property type="protein sequence ID" value="MFD1935377.1"/>
    <property type="molecule type" value="Genomic_DNA"/>
</dbReference>
<evidence type="ECO:0000313" key="1">
    <source>
        <dbReference type="EMBL" id="MFD1935377.1"/>
    </source>
</evidence>
<name>A0ABW4T204_9ACTN</name>
<dbReference type="Proteomes" id="UP001597368">
    <property type="component" value="Unassembled WGS sequence"/>
</dbReference>